<dbReference type="GO" id="GO:0016829">
    <property type="term" value="F:lyase activity"/>
    <property type="evidence" value="ECO:0007669"/>
    <property type="project" value="UniProtKB-KW"/>
</dbReference>
<dbReference type="InterPro" id="IPR011206">
    <property type="entry name" value="Citrate_lyase_beta/mcl1/mcl2"/>
</dbReference>
<organism evidence="8 9">
    <name type="scientific">Ancylobacter defluvii</name>
    <dbReference type="NCBI Taxonomy" id="1282440"/>
    <lineage>
        <taxon>Bacteria</taxon>
        <taxon>Pseudomonadati</taxon>
        <taxon>Pseudomonadota</taxon>
        <taxon>Alphaproteobacteria</taxon>
        <taxon>Hyphomicrobiales</taxon>
        <taxon>Xanthobacteraceae</taxon>
        <taxon>Ancylobacter</taxon>
    </lineage>
</organism>
<feature type="binding site" evidence="6">
    <location>
        <position position="163"/>
    </location>
    <ligand>
        <name>Mg(2+)</name>
        <dbReference type="ChEBI" id="CHEBI:18420"/>
    </ligand>
</feature>
<evidence type="ECO:0000256" key="2">
    <source>
        <dbReference type="ARBA" id="ARBA00005568"/>
    </source>
</evidence>
<gene>
    <name evidence="8" type="ORF">GCM10017653_18260</name>
</gene>
<sequence>MTIRPQRLRRAQLAVPGSSEKMIRKAAASAADHVFLDLEDAVAPSEKAGARKKIVEAFNTLDWGRKTRCIRINDFTTKYAYRDIIEVVEGARENLDTIMLTKVKTPADILFADTLLNQLEQDIGLTKSIGLEALIEEVEGLQNVEAIAKASPRLECLIFGMGDFSASMGVLIKPDGKVGPYPGDVWHYSRFRLVMACRAAGIDPVDGPYADFRDPAGYTEEASRSLTLGCVGKWAIHPAQIDWALDVFTPNAGEVARARKLAAAYKEAEAQGLGAIQVDGTMVDVASIRMFGAILKQADLIGM</sequence>
<evidence type="ECO:0000313" key="9">
    <source>
        <dbReference type="Proteomes" id="UP001143330"/>
    </source>
</evidence>
<feature type="binding site" evidence="5">
    <location>
        <position position="136"/>
    </location>
    <ligand>
        <name>substrate</name>
    </ligand>
</feature>
<evidence type="ECO:0000256" key="4">
    <source>
        <dbReference type="ARBA" id="ARBA00022842"/>
    </source>
</evidence>
<dbReference type="InterPro" id="IPR040442">
    <property type="entry name" value="Pyrv_kinase-like_dom_sf"/>
</dbReference>
<reference evidence="8" key="2">
    <citation type="submission" date="2023-01" db="EMBL/GenBank/DDBJ databases">
        <authorList>
            <person name="Sun Q."/>
            <person name="Evtushenko L."/>
        </authorList>
    </citation>
    <scope>NUCLEOTIDE SEQUENCE</scope>
    <source>
        <strain evidence="8">VKM B-2789</strain>
    </source>
</reference>
<feature type="domain" description="HpcH/HpaI aldolase/citrate lyase" evidence="7">
    <location>
        <begin position="13"/>
        <end position="238"/>
    </location>
</feature>
<dbReference type="GO" id="GO:0006107">
    <property type="term" value="P:oxaloacetate metabolic process"/>
    <property type="evidence" value="ECO:0007669"/>
    <property type="project" value="TreeGrafter"/>
</dbReference>
<evidence type="ECO:0000256" key="1">
    <source>
        <dbReference type="ARBA" id="ARBA00001946"/>
    </source>
</evidence>
<dbReference type="RefSeq" id="WP_213363966.1">
    <property type="nucleotide sequence ID" value="NZ_BSFM01000011.1"/>
</dbReference>
<comment type="similarity">
    <text evidence="2">Belongs to the HpcH/HpaI aldolase family.</text>
</comment>
<name>A0A9W6NAS6_9HYPH</name>
<dbReference type="Proteomes" id="UP001143330">
    <property type="component" value="Unassembled WGS sequence"/>
</dbReference>
<accession>A0A9W6NAS6</accession>
<reference evidence="8" key="1">
    <citation type="journal article" date="2014" name="Int. J. Syst. Evol. Microbiol.">
        <title>Complete genome sequence of Corynebacterium casei LMG S-19264T (=DSM 44701T), isolated from a smear-ripened cheese.</title>
        <authorList>
            <consortium name="US DOE Joint Genome Institute (JGI-PGF)"/>
            <person name="Walter F."/>
            <person name="Albersmeier A."/>
            <person name="Kalinowski J."/>
            <person name="Ruckert C."/>
        </authorList>
    </citation>
    <scope>NUCLEOTIDE SEQUENCE</scope>
    <source>
        <strain evidence="8">VKM B-2789</strain>
    </source>
</reference>
<dbReference type="GO" id="GO:0000287">
    <property type="term" value="F:magnesium ion binding"/>
    <property type="evidence" value="ECO:0007669"/>
    <property type="project" value="TreeGrafter"/>
</dbReference>
<protein>
    <submittedName>
        <fullName evidence="8">Malyl-CoA lyase</fullName>
    </submittedName>
</protein>
<dbReference type="EMBL" id="BSFM01000011">
    <property type="protein sequence ID" value="GLK83756.1"/>
    <property type="molecule type" value="Genomic_DNA"/>
</dbReference>
<keyword evidence="9" id="KW-1185">Reference proteome</keyword>
<comment type="cofactor">
    <cofactor evidence="1">
        <name>Mg(2+)</name>
        <dbReference type="ChEBI" id="CHEBI:18420"/>
    </cofactor>
</comment>
<dbReference type="Gene3D" id="3.20.20.60">
    <property type="entry name" value="Phosphoenolpyruvate-binding domains"/>
    <property type="match status" value="1"/>
</dbReference>
<keyword evidence="8" id="KW-0456">Lyase</keyword>
<feature type="binding site" evidence="6">
    <location>
        <position position="136"/>
    </location>
    <ligand>
        <name>Mg(2+)</name>
        <dbReference type="ChEBI" id="CHEBI:18420"/>
    </ligand>
</feature>
<evidence type="ECO:0000256" key="3">
    <source>
        <dbReference type="ARBA" id="ARBA00022723"/>
    </source>
</evidence>
<evidence type="ECO:0000256" key="5">
    <source>
        <dbReference type="PIRSR" id="PIRSR015582-1"/>
    </source>
</evidence>
<evidence type="ECO:0000256" key="6">
    <source>
        <dbReference type="PIRSR" id="PIRSR015582-2"/>
    </source>
</evidence>
<dbReference type="InterPro" id="IPR005000">
    <property type="entry name" value="Aldolase/citrate-lyase_domain"/>
</dbReference>
<dbReference type="PANTHER" id="PTHR32308:SF10">
    <property type="entry name" value="CITRATE LYASE SUBUNIT BETA"/>
    <property type="match status" value="1"/>
</dbReference>
<dbReference type="SUPFAM" id="SSF51621">
    <property type="entry name" value="Phosphoenolpyruvate/pyruvate domain"/>
    <property type="match status" value="1"/>
</dbReference>
<dbReference type="PIRSF" id="PIRSF015582">
    <property type="entry name" value="Cit_lyase_B"/>
    <property type="match status" value="1"/>
</dbReference>
<evidence type="ECO:0000259" key="7">
    <source>
        <dbReference type="Pfam" id="PF03328"/>
    </source>
</evidence>
<feature type="binding site" evidence="5">
    <location>
        <position position="71"/>
    </location>
    <ligand>
        <name>substrate</name>
    </ligand>
</feature>
<dbReference type="PANTHER" id="PTHR32308">
    <property type="entry name" value="LYASE BETA SUBUNIT, PUTATIVE (AFU_ORTHOLOGUE AFUA_4G13030)-RELATED"/>
    <property type="match status" value="1"/>
</dbReference>
<dbReference type="Pfam" id="PF03328">
    <property type="entry name" value="HpcH_HpaI"/>
    <property type="match status" value="1"/>
</dbReference>
<keyword evidence="3 6" id="KW-0479">Metal-binding</keyword>
<comment type="caution">
    <text evidence="8">The sequence shown here is derived from an EMBL/GenBank/DDBJ whole genome shotgun (WGS) entry which is preliminary data.</text>
</comment>
<keyword evidence="4 6" id="KW-0460">Magnesium</keyword>
<dbReference type="AlphaFoldDB" id="A0A9W6NAS6"/>
<evidence type="ECO:0000313" key="8">
    <source>
        <dbReference type="EMBL" id="GLK83756.1"/>
    </source>
</evidence>
<proteinExistence type="inferred from homology"/>
<dbReference type="InterPro" id="IPR015813">
    <property type="entry name" value="Pyrv/PenolPyrv_kinase-like_dom"/>
</dbReference>